<keyword evidence="9" id="KW-0028">Amino-acid biosynthesis</keyword>
<keyword evidence="7 9" id="KW-0663">Pyridoxal phosphate</keyword>
<evidence type="ECO:0000259" key="10">
    <source>
        <dbReference type="Pfam" id="PF00155"/>
    </source>
</evidence>
<evidence type="ECO:0000256" key="3">
    <source>
        <dbReference type="ARBA" id="ARBA00007970"/>
    </source>
</evidence>
<sequence>MPSPSSLALPHVAQLHAYTPGLQPTESGWVKLNTNECPYAPSPRVAEAIRREVGEDGNSLRLYPNPKASPLRAAVAKLHGHGLTEAHVCIGNGSDDILNLLVRAFCDANSGAGYTLPSYSLYPVLVAIQDGRVQTIDFDRTMQLPLAQIAESKARAFFLTSPNAPTGVAFTRDEIEAALKVFKGLFVVDEAYALFAKQDAVPLLAKYPNLVITRTLSKAYALAGIRVGYALAHPEVIDVLDRVRDSYNVNRLSQAAALAAVGDMDYYHGIITKVKETRDFYIHEWQELGWFTYRSQANFIFTEPKNAKGESGPAVAKSAYDFLYKNKVLVRYFPSHPLTASFLRISVGTDEEMLTLDEKLQAWLQHA</sequence>
<evidence type="ECO:0000313" key="11">
    <source>
        <dbReference type="EMBL" id="ATC66049.1"/>
    </source>
</evidence>
<dbReference type="CDD" id="cd00609">
    <property type="entry name" value="AAT_like"/>
    <property type="match status" value="1"/>
</dbReference>
<dbReference type="InterPro" id="IPR004839">
    <property type="entry name" value="Aminotransferase_I/II_large"/>
</dbReference>
<comment type="catalytic activity">
    <reaction evidence="8 9">
        <text>L-histidinol phosphate + 2-oxoglutarate = 3-(imidazol-4-yl)-2-oxopropyl phosphate + L-glutamate</text>
        <dbReference type="Rhea" id="RHEA:23744"/>
        <dbReference type="ChEBI" id="CHEBI:16810"/>
        <dbReference type="ChEBI" id="CHEBI:29985"/>
        <dbReference type="ChEBI" id="CHEBI:57766"/>
        <dbReference type="ChEBI" id="CHEBI:57980"/>
        <dbReference type="EC" id="2.6.1.9"/>
    </reaction>
</comment>
<evidence type="ECO:0000256" key="8">
    <source>
        <dbReference type="ARBA" id="ARBA00047481"/>
    </source>
</evidence>
<accession>A0A290QBK2</accession>
<evidence type="ECO:0000256" key="5">
    <source>
        <dbReference type="ARBA" id="ARBA00022576"/>
    </source>
</evidence>
<dbReference type="EMBL" id="CP023344">
    <property type="protein sequence ID" value="ATC66049.1"/>
    <property type="molecule type" value="Genomic_DNA"/>
</dbReference>
<feature type="modified residue" description="N6-(pyridoxal phosphate)lysine" evidence="9">
    <location>
        <position position="218"/>
    </location>
</feature>
<evidence type="ECO:0000313" key="12">
    <source>
        <dbReference type="Proteomes" id="UP000217265"/>
    </source>
</evidence>
<keyword evidence="12" id="KW-1185">Reference proteome</keyword>
<dbReference type="PANTHER" id="PTHR43643:SF3">
    <property type="entry name" value="HISTIDINOL-PHOSPHATE AMINOTRANSFERASE"/>
    <property type="match status" value="1"/>
</dbReference>
<dbReference type="PANTHER" id="PTHR43643">
    <property type="entry name" value="HISTIDINOL-PHOSPHATE AMINOTRANSFERASE 2"/>
    <property type="match status" value="1"/>
</dbReference>
<comment type="pathway">
    <text evidence="2 9">Amino-acid biosynthesis; L-histidine biosynthesis; L-histidine from 5-phospho-alpha-D-ribose 1-diphosphate: step 7/9.</text>
</comment>
<dbReference type="InterPro" id="IPR005861">
    <property type="entry name" value="HisP_aminotrans"/>
</dbReference>
<evidence type="ECO:0000256" key="6">
    <source>
        <dbReference type="ARBA" id="ARBA00022679"/>
    </source>
</evidence>
<dbReference type="Gene3D" id="3.90.1150.10">
    <property type="entry name" value="Aspartate Aminotransferase, domain 1"/>
    <property type="match status" value="1"/>
</dbReference>
<evidence type="ECO:0000256" key="9">
    <source>
        <dbReference type="HAMAP-Rule" id="MF_01023"/>
    </source>
</evidence>
<dbReference type="NCBIfam" id="TIGR01141">
    <property type="entry name" value="hisC"/>
    <property type="match status" value="1"/>
</dbReference>
<gene>
    <name evidence="9 11" type="primary">hisC</name>
    <name evidence="11" type="ORF">CMV30_07670</name>
</gene>
<dbReference type="GO" id="GO:0000105">
    <property type="term" value="P:L-histidine biosynthetic process"/>
    <property type="evidence" value="ECO:0007669"/>
    <property type="project" value="UniProtKB-UniRule"/>
</dbReference>
<evidence type="ECO:0000256" key="2">
    <source>
        <dbReference type="ARBA" id="ARBA00005011"/>
    </source>
</evidence>
<protein>
    <recommendedName>
        <fullName evidence="9">Histidinol-phosphate aminotransferase</fullName>
        <ecNumber evidence="9">2.6.1.9</ecNumber>
    </recommendedName>
    <alternativeName>
        <fullName evidence="9">Imidazole acetol-phosphate transaminase</fullName>
    </alternativeName>
</protein>
<proteinExistence type="inferred from homology"/>
<feature type="domain" description="Aminotransferase class I/classII large" evidence="10">
    <location>
        <begin position="29"/>
        <end position="354"/>
    </location>
</feature>
<dbReference type="PROSITE" id="PS00599">
    <property type="entry name" value="AA_TRANSFER_CLASS_2"/>
    <property type="match status" value="1"/>
</dbReference>
<dbReference type="InterPro" id="IPR050106">
    <property type="entry name" value="HistidinolP_aminotransfase"/>
</dbReference>
<name>A0A290QBK2_9BACT</name>
<comment type="subunit">
    <text evidence="4 9">Homodimer.</text>
</comment>
<keyword evidence="5 9" id="KW-0032">Aminotransferase</keyword>
<evidence type="ECO:0000256" key="1">
    <source>
        <dbReference type="ARBA" id="ARBA00001933"/>
    </source>
</evidence>
<dbReference type="GO" id="GO:0004400">
    <property type="term" value="F:histidinol-phosphate transaminase activity"/>
    <property type="evidence" value="ECO:0007669"/>
    <property type="project" value="UniProtKB-UniRule"/>
</dbReference>
<dbReference type="Proteomes" id="UP000217265">
    <property type="component" value="Chromosome"/>
</dbReference>
<dbReference type="EC" id="2.6.1.9" evidence="9"/>
<comment type="similarity">
    <text evidence="3 9">Belongs to the class-II pyridoxal-phosphate-dependent aminotransferase family. Histidinol-phosphate aminotransferase subfamily.</text>
</comment>
<keyword evidence="6 9" id="KW-0808">Transferase</keyword>
<dbReference type="GO" id="GO:0030170">
    <property type="term" value="F:pyridoxal phosphate binding"/>
    <property type="evidence" value="ECO:0007669"/>
    <property type="project" value="InterPro"/>
</dbReference>
<dbReference type="SUPFAM" id="SSF53383">
    <property type="entry name" value="PLP-dependent transferases"/>
    <property type="match status" value="1"/>
</dbReference>
<evidence type="ECO:0000256" key="4">
    <source>
        <dbReference type="ARBA" id="ARBA00011738"/>
    </source>
</evidence>
<dbReference type="HAMAP" id="MF_01023">
    <property type="entry name" value="HisC_aminotrans_2"/>
    <property type="match status" value="1"/>
</dbReference>
<dbReference type="UniPathway" id="UPA00031">
    <property type="reaction ID" value="UER00012"/>
</dbReference>
<dbReference type="InterPro" id="IPR001917">
    <property type="entry name" value="Aminotrans_II_pyridoxalP_BS"/>
</dbReference>
<dbReference type="InterPro" id="IPR015422">
    <property type="entry name" value="PyrdxlP-dep_Trfase_small"/>
</dbReference>
<dbReference type="Pfam" id="PF00155">
    <property type="entry name" value="Aminotran_1_2"/>
    <property type="match status" value="1"/>
</dbReference>
<reference evidence="11 12" key="1">
    <citation type="submission" date="2017-09" db="EMBL/GenBank/DDBJ databases">
        <title>Complete genome sequence of Verrucomicrobial strain HZ-65, isolated from freshwater.</title>
        <authorList>
            <person name="Choi A."/>
        </authorList>
    </citation>
    <scope>NUCLEOTIDE SEQUENCE [LARGE SCALE GENOMIC DNA]</scope>
    <source>
        <strain evidence="11 12">HZ-65</strain>
    </source>
</reference>
<dbReference type="AlphaFoldDB" id="A0A290QBK2"/>
<dbReference type="InterPro" id="IPR015424">
    <property type="entry name" value="PyrdxlP-dep_Trfase"/>
</dbReference>
<comment type="cofactor">
    <cofactor evidence="1 9">
        <name>pyridoxal 5'-phosphate</name>
        <dbReference type="ChEBI" id="CHEBI:597326"/>
    </cofactor>
</comment>
<dbReference type="KEGG" id="vbh:CMV30_07670"/>
<dbReference type="RefSeq" id="WP_096057677.1">
    <property type="nucleotide sequence ID" value="NZ_CP023344.1"/>
</dbReference>
<dbReference type="Gene3D" id="3.40.640.10">
    <property type="entry name" value="Type I PLP-dependent aspartate aminotransferase-like (Major domain)"/>
    <property type="match status" value="1"/>
</dbReference>
<keyword evidence="9" id="KW-0368">Histidine biosynthesis</keyword>
<evidence type="ECO:0000256" key="7">
    <source>
        <dbReference type="ARBA" id="ARBA00022898"/>
    </source>
</evidence>
<dbReference type="OrthoDB" id="9813612at2"/>
<dbReference type="InterPro" id="IPR015421">
    <property type="entry name" value="PyrdxlP-dep_Trfase_major"/>
</dbReference>
<organism evidence="11 12">
    <name type="scientific">Nibricoccus aquaticus</name>
    <dbReference type="NCBI Taxonomy" id="2576891"/>
    <lineage>
        <taxon>Bacteria</taxon>
        <taxon>Pseudomonadati</taxon>
        <taxon>Verrucomicrobiota</taxon>
        <taxon>Opitutia</taxon>
        <taxon>Opitutales</taxon>
        <taxon>Opitutaceae</taxon>
        <taxon>Nibricoccus</taxon>
    </lineage>
</organism>